<organism evidence="17 18">
    <name type="scientific">Modicisalibacter ilicicola DSM 19980</name>
    <dbReference type="NCBI Taxonomy" id="1121942"/>
    <lineage>
        <taxon>Bacteria</taxon>
        <taxon>Pseudomonadati</taxon>
        <taxon>Pseudomonadota</taxon>
        <taxon>Gammaproteobacteria</taxon>
        <taxon>Oceanospirillales</taxon>
        <taxon>Halomonadaceae</taxon>
        <taxon>Modicisalibacter</taxon>
    </lineage>
</organism>
<evidence type="ECO:0000256" key="3">
    <source>
        <dbReference type="ARBA" id="ARBA00017053"/>
    </source>
</evidence>
<evidence type="ECO:0000256" key="14">
    <source>
        <dbReference type="ARBA" id="ARBA00045720"/>
    </source>
</evidence>
<evidence type="ECO:0000256" key="2">
    <source>
        <dbReference type="ARBA" id="ARBA00008224"/>
    </source>
</evidence>
<dbReference type="EMBL" id="FQUJ01000010">
    <property type="protein sequence ID" value="SHF37632.1"/>
    <property type="molecule type" value="Genomic_DNA"/>
</dbReference>
<name>A0A1M5B623_9GAMM</name>
<evidence type="ECO:0000313" key="18">
    <source>
        <dbReference type="Proteomes" id="UP000184346"/>
    </source>
</evidence>
<dbReference type="GO" id="GO:0015097">
    <property type="term" value="F:mercury ion transmembrane transporter activity"/>
    <property type="evidence" value="ECO:0007669"/>
    <property type="project" value="InterPro"/>
</dbReference>
<dbReference type="Proteomes" id="UP000184346">
    <property type="component" value="Unassembled WGS sequence"/>
</dbReference>
<evidence type="ECO:0000256" key="1">
    <source>
        <dbReference type="ARBA" id="ARBA00004429"/>
    </source>
</evidence>
<evidence type="ECO:0000256" key="9">
    <source>
        <dbReference type="ARBA" id="ARBA00022723"/>
    </source>
</evidence>
<keyword evidence="4" id="KW-0813">Transport</keyword>
<dbReference type="InterPro" id="IPR003457">
    <property type="entry name" value="Transprt_MerT"/>
</dbReference>
<dbReference type="GO" id="GO:0005886">
    <property type="term" value="C:plasma membrane"/>
    <property type="evidence" value="ECO:0007669"/>
    <property type="project" value="UniProtKB-SubCell"/>
</dbReference>
<evidence type="ECO:0000256" key="13">
    <source>
        <dbReference type="ARBA" id="ARBA00030934"/>
    </source>
</evidence>
<evidence type="ECO:0000256" key="6">
    <source>
        <dbReference type="ARBA" id="ARBA00022475"/>
    </source>
</evidence>
<keyword evidence="6" id="KW-1003">Cell membrane</keyword>
<keyword evidence="9" id="KW-0479">Metal-binding</keyword>
<evidence type="ECO:0000256" key="8">
    <source>
        <dbReference type="ARBA" id="ARBA00022692"/>
    </source>
</evidence>
<dbReference type="RefSeq" id="WP_072823283.1">
    <property type="nucleotide sequence ID" value="NZ_FQUJ01000010.1"/>
</dbReference>
<evidence type="ECO:0000256" key="15">
    <source>
        <dbReference type="SAM" id="MobiDB-lite"/>
    </source>
</evidence>
<dbReference type="GO" id="GO:0046872">
    <property type="term" value="F:metal ion binding"/>
    <property type="evidence" value="ECO:0007669"/>
    <property type="project" value="UniProtKB-KW"/>
</dbReference>
<evidence type="ECO:0000256" key="12">
    <source>
        <dbReference type="ARBA" id="ARBA00023136"/>
    </source>
</evidence>
<dbReference type="Pfam" id="PF02411">
    <property type="entry name" value="MerT"/>
    <property type="match status" value="1"/>
</dbReference>
<keyword evidence="5" id="KW-0475">Mercuric resistance</keyword>
<keyword evidence="8 16" id="KW-0812">Transmembrane</keyword>
<evidence type="ECO:0000313" key="17">
    <source>
        <dbReference type="EMBL" id="SHF37632.1"/>
    </source>
</evidence>
<evidence type="ECO:0000256" key="10">
    <source>
        <dbReference type="ARBA" id="ARBA00022914"/>
    </source>
</evidence>
<reference evidence="17 18" key="1">
    <citation type="submission" date="2016-11" db="EMBL/GenBank/DDBJ databases">
        <authorList>
            <person name="Jaros S."/>
            <person name="Januszkiewicz K."/>
            <person name="Wedrychowicz H."/>
        </authorList>
    </citation>
    <scope>NUCLEOTIDE SEQUENCE [LARGE SCALE GENOMIC DNA]</scope>
    <source>
        <strain evidence="17 18">DSM 19980</strain>
    </source>
</reference>
<comment type="subcellular location">
    <subcellularLocation>
        <location evidence="1">Cell inner membrane</location>
        <topology evidence="1">Multi-pass membrane protein</topology>
    </subcellularLocation>
</comment>
<feature type="transmembrane region" description="Helical" evidence="16">
    <location>
        <begin position="24"/>
        <end position="57"/>
    </location>
</feature>
<keyword evidence="12 16" id="KW-0472">Membrane</keyword>
<keyword evidence="10" id="KW-0476">Mercury</keyword>
<evidence type="ECO:0000256" key="16">
    <source>
        <dbReference type="SAM" id="Phobius"/>
    </source>
</evidence>
<dbReference type="Gene3D" id="1.10.287.910">
    <property type="entry name" value="bacterial mercury transporter, merf"/>
    <property type="match status" value="1"/>
</dbReference>
<evidence type="ECO:0000256" key="4">
    <source>
        <dbReference type="ARBA" id="ARBA00022448"/>
    </source>
</evidence>
<feature type="transmembrane region" description="Helical" evidence="16">
    <location>
        <begin position="69"/>
        <end position="86"/>
    </location>
</feature>
<feature type="transmembrane region" description="Helical" evidence="16">
    <location>
        <begin position="115"/>
        <end position="133"/>
    </location>
</feature>
<evidence type="ECO:0000256" key="11">
    <source>
        <dbReference type="ARBA" id="ARBA00022989"/>
    </source>
</evidence>
<comment type="similarity">
    <text evidence="2">Belongs to the MerT family.</text>
</comment>
<comment type="function">
    <text evidence="14">Involved in mercury resistance. Probably transfers a mercuric ion from the periplasmic Hg(2+)-binding protein MerP to the cytoplasmic mercuric reductase MerA.</text>
</comment>
<proteinExistence type="inferred from homology"/>
<dbReference type="AlphaFoldDB" id="A0A1M5B623"/>
<sequence>MEASKGQTLDRSEQAKTSRSGRKGLLASGSVIGAILASSCCILPVVLLSLGIGGAWMSNLTALEPYQPVFLLFTLGMLGVGFYDVYRKPMDACRTDACSTDGYCGTPLAERVIKIALWSATLLVVVVLAWPYIAPLFLG</sequence>
<evidence type="ECO:0000256" key="7">
    <source>
        <dbReference type="ARBA" id="ARBA00022519"/>
    </source>
</evidence>
<protein>
    <recommendedName>
        <fullName evidence="3">Mercuric transport protein MerT</fullName>
    </recommendedName>
    <alternativeName>
        <fullName evidence="13">Mercury ion transport protein</fullName>
    </alternativeName>
</protein>
<accession>A0A1M5B623</accession>
<dbReference type="STRING" id="1121942.SAMN02745148_02477"/>
<evidence type="ECO:0000256" key="5">
    <source>
        <dbReference type="ARBA" id="ARBA00022466"/>
    </source>
</evidence>
<keyword evidence="11 16" id="KW-1133">Transmembrane helix</keyword>
<feature type="region of interest" description="Disordered" evidence="15">
    <location>
        <begin position="1"/>
        <end position="21"/>
    </location>
</feature>
<keyword evidence="7" id="KW-0997">Cell inner membrane</keyword>
<gene>
    <name evidence="17" type="ORF">SAMN02745148_02477</name>
</gene>
<keyword evidence="18" id="KW-1185">Reference proteome</keyword>
<dbReference type="OrthoDB" id="9813737at2"/>